<protein>
    <submittedName>
        <fullName evidence="3">Cadherin repeat domain-containing protein</fullName>
    </submittedName>
</protein>
<reference evidence="3 4" key="1">
    <citation type="submission" date="2024-09" db="EMBL/GenBank/DDBJ databases">
        <authorList>
            <person name="Sun Q."/>
            <person name="Mori K."/>
        </authorList>
    </citation>
    <scope>NUCLEOTIDE SEQUENCE [LARGE SCALE GENOMIC DNA]</scope>
    <source>
        <strain evidence="3 4">CCM 7468</strain>
    </source>
</reference>
<dbReference type="PROSITE" id="PS00232">
    <property type="entry name" value="CADHERIN_1"/>
    <property type="match status" value="1"/>
</dbReference>
<keyword evidence="4" id="KW-1185">Reference proteome</keyword>
<comment type="caution">
    <text evidence="3">The sequence shown here is derived from an EMBL/GenBank/DDBJ whole genome shotgun (WGS) entry which is preliminary data.</text>
</comment>
<organism evidence="3 4">
    <name type="scientific">Muricoccus vinaceus</name>
    <dbReference type="NCBI Taxonomy" id="424704"/>
    <lineage>
        <taxon>Bacteria</taxon>
        <taxon>Pseudomonadati</taxon>
        <taxon>Pseudomonadota</taxon>
        <taxon>Alphaproteobacteria</taxon>
        <taxon>Acetobacterales</taxon>
        <taxon>Roseomonadaceae</taxon>
        <taxon>Muricoccus</taxon>
    </lineage>
</organism>
<dbReference type="EMBL" id="JBHLVZ010000001">
    <property type="protein sequence ID" value="MFC0384060.1"/>
    <property type="molecule type" value="Genomic_DNA"/>
</dbReference>
<evidence type="ECO:0000313" key="4">
    <source>
        <dbReference type="Proteomes" id="UP001589789"/>
    </source>
</evidence>
<name>A0ABV6IKC8_9PROT</name>
<dbReference type="CDD" id="cd11304">
    <property type="entry name" value="Cadherin_repeat"/>
    <property type="match status" value="1"/>
</dbReference>
<dbReference type="Gene3D" id="2.60.40.60">
    <property type="entry name" value="Cadherins"/>
    <property type="match status" value="1"/>
</dbReference>
<proteinExistence type="predicted"/>
<comment type="subcellular location">
    <subcellularLocation>
        <location evidence="1">Membrane</location>
    </subcellularLocation>
</comment>
<keyword evidence="2" id="KW-0472">Membrane</keyword>
<dbReference type="InterPro" id="IPR020894">
    <property type="entry name" value="Cadherin_CS"/>
</dbReference>
<gene>
    <name evidence="3" type="ORF">ACFFIC_00665</name>
</gene>
<dbReference type="Proteomes" id="UP001589789">
    <property type="component" value="Unassembled WGS sequence"/>
</dbReference>
<sequence length="125" mass="12608">MSLLSVTLPSGPLTIQENGTPNQAFGTIGFAAGALGALNLSTLTLVGDDADKFGLTSPTLGPDGTFAVNIFAKQPFDFENAAQRNFDVALQAALLGSILGSAITLVSDPISVTVTDANDNAPNGA</sequence>
<evidence type="ECO:0000256" key="1">
    <source>
        <dbReference type="ARBA" id="ARBA00004370"/>
    </source>
</evidence>
<evidence type="ECO:0000256" key="2">
    <source>
        <dbReference type="ARBA" id="ARBA00023136"/>
    </source>
</evidence>
<evidence type="ECO:0000313" key="3">
    <source>
        <dbReference type="EMBL" id="MFC0384060.1"/>
    </source>
</evidence>
<accession>A0ABV6IKC8</accession>